<keyword evidence="2" id="KW-1133">Transmembrane helix</keyword>
<dbReference type="GeneID" id="108988204"/>
<evidence type="ECO:0000313" key="4">
    <source>
        <dbReference type="RefSeq" id="XP_018816922.1"/>
    </source>
</evidence>
<evidence type="ECO:0000313" key="3">
    <source>
        <dbReference type="Proteomes" id="UP000235220"/>
    </source>
</evidence>
<dbReference type="OrthoDB" id="1925129at2759"/>
<gene>
    <name evidence="4" type="primary">LOC108988204</name>
</gene>
<protein>
    <submittedName>
        <fullName evidence="4">Uncharacterized protein LOC108988204</fullName>
    </submittedName>
</protein>
<feature type="transmembrane region" description="Helical" evidence="2">
    <location>
        <begin position="132"/>
        <end position="150"/>
    </location>
</feature>
<feature type="transmembrane region" description="Helical" evidence="2">
    <location>
        <begin position="183"/>
        <end position="204"/>
    </location>
</feature>
<accession>A0A2I4EBZ6</accession>
<dbReference type="AlphaFoldDB" id="A0A2I4EBZ6"/>
<dbReference type="RefSeq" id="XP_018816922.1">
    <property type="nucleotide sequence ID" value="XM_018961377.2"/>
</dbReference>
<evidence type="ECO:0000256" key="2">
    <source>
        <dbReference type="SAM" id="Phobius"/>
    </source>
</evidence>
<dbReference type="FunCoup" id="A0A2I4EBZ6">
    <property type="interactions" value="2600"/>
</dbReference>
<dbReference type="KEGG" id="jre:108988204"/>
<keyword evidence="2" id="KW-0812">Transmembrane</keyword>
<proteinExistence type="predicted"/>
<feature type="transmembrane region" description="Helical" evidence="2">
    <location>
        <begin position="156"/>
        <end position="176"/>
    </location>
</feature>
<feature type="transmembrane region" description="Helical" evidence="2">
    <location>
        <begin position="210"/>
        <end position="232"/>
    </location>
</feature>
<keyword evidence="3" id="KW-1185">Reference proteome</keyword>
<dbReference type="InParanoid" id="A0A2I4EBZ6"/>
<keyword evidence="2" id="KW-0472">Membrane</keyword>
<dbReference type="STRING" id="51240.A0A2I4EBZ6"/>
<sequence>MRIEIPSSGRPRGKRLQLHRLRHFQSLCRSHRKGSQMEEPNGTETPNGVGAVFVEVPDGEGTHRHRRELQEGETLYSVFHRLLSAILFPDVQGERAPLLHRIKASVAGNAPLLREASRNTGRNVLLWTRRGSPLRALLVISVGTITALTLTGLLVFMLFFLAVTINAIVISLLVSLAAAGGFLAFFFTCVTFIYIGALSVAVFVISSATISAIVASLIATGWIGFFLALWLATKKSLGLAKHSLTMTGSALSAYSSAKHARHHHQPNKVSD</sequence>
<dbReference type="PANTHER" id="PTHR35508">
    <property type="entry name" value="VOLTAGE-DEPENDENT L-TYPE CALCIUM CHANNEL SUBUNIT"/>
    <property type="match status" value="1"/>
</dbReference>
<reference evidence="4" key="1">
    <citation type="submission" date="2025-08" db="UniProtKB">
        <authorList>
            <consortium name="RefSeq"/>
        </authorList>
    </citation>
    <scope>IDENTIFICATION</scope>
    <source>
        <tissue evidence="4">Leaves</tissue>
    </source>
</reference>
<name>A0A2I4EBZ6_JUGRE</name>
<evidence type="ECO:0000256" key="1">
    <source>
        <dbReference type="SAM" id="MobiDB-lite"/>
    </source>
</evidence>
<dbReference type="PANTHER" id="PTHR35508:SF1">
    <property type="entry name" value="VOLTAGE-DEPENDENT L-TYPE CALCIUM CHANNEL SUBUNIT"/>
    <property type="match status" value="1"/>
</dbReference>
<dbReference type="Proteomes" id="UP000235220">
    <property type="component" value="Chromosome 1"/>
</dbReference>
<feature type="region of interest" description="Disordered" evidence="1">
    <location>
        <begin position="30"/>
        <end position="50"/>
    </location>
</feature>
<organism evidence="3 4">
    <name type="scientific">Juglans regia</name>
    <name type="common">English walnut</name>
    <dbReference type="NCBI Taxonomy" id="51240"/>
    <lineage>
        <taxon>Eukaryota</taxon>
        <taxon>Viridiplantae</taxon>
        <taxon>Streptophyta</taxon>
        <taxon>Embryophyta</taxon>
        <taxon>Tracheophyta</taxon>
        <taxon>Spermatophyta</taxon>
        <taxon>Magnoliopsida</taxon>
        <taxon>eudicotyledons</taxon>
        <taxon>Gunneridae</taxon>
        <taxon>Pentapetalae</taxon>
        <taxon>rosids</taxon>
        <taxon>fabids</taxon>
        <taxon>Fagales</taxon>
        <taxon>Juglandaceae</taxon>
        <taxon>Juglans</taxon>
    </lineage>
</organism>